<dbReference type="PANTHER" id="PTHR13639">
    <property type="entry name" value="CYTOCHROME C OXIDASE ASSEMBLY FACTOR 4 HOMOLOG, MITOCHONDRIAL"/>
    <property type="match status" value="1"/>
</dbReference>
<dbReference type="GO" id="GO:0033617">
    <property type="term" value="P:mitochondrial respiratory chain complex IV assembly"/>
    <property type="evidence" value="ECO:0007669"/>
    <property type="project" value="InterPro"/>
</dbReference>
<dbReference type="PROSITE" id="PS51808">
    <property type="entry name" value="CHCH"/>
    <property type="match status" value="1"/>
</dbReference>
<proteinExistence type="predicted"/>
<sequence length="112" mass="13052">MSGHVYKPVVPTDEDEDEDPVIKMIKHTGCLDEHNAIMECMFEHKDWRKCQDKVKLFRDLGCPRRVVLGLIWMVWRCNTGFLSQIYLCILDSNLVRSQPTLQHLILCCSCTL</sequence>
<reference evidence="1" key="2">
    <citation type="submission" date="2014-06" db="EMBL/GenBank/DDBJ databases">
        <authorList>
            <person name="Aslett M."/>
        </authorList>
    </citation>
    <scope>NUCLEOTIDE SEQUENCE</scope>
</reference>
<evidence type="ECO:0000313" key="2">
    <source>
        <dbReference type="Proteomes" id="UP000492820"/>
    </source>
</evidence>
<dbReference type="AlphaFoldDB" id="A0A068WJ44"/>
<name>A0A068WJ44_ECHGR</name>
<reference evidence="1 2" key="1">
    <citation type="journal article" date="2013" name="Nature">
        <title>The genomes of four tapeworm species reveal adaptations to parasitism.</title>
        <authorList>
            <person name="Tsai I.J."/>
            <person name="Zarowiecki M."/>
            <person name="Holroyd N."/>
            <person name="Garciarrubio A."/>
            <person name="Sanchez-Flores A."/>
            <person name="Brooks K.L."/>
            <person name="Tracey A."/>
            <person name="Bobes R.J."/>
            <person name="Fragoso G."/>
            <person name="Sciutto E."/>
            <person name="Aslett M."/>
            <person name="Beasley H."/>
            <person name="Bennett H.M."/>
            <person name="Cai J."/>
            <person name="Camicia F."/>
            <person name="Clark R."/>
            <person name="Cucher M."/>
            <person name="De Silva N."/>
            <person name="Day T.A."/>
            <person name="Deplazes P."/>
            <person name="Estrada K."/>
            <person name="Fernandez C."/>
            <person name="Holland P.W."/>
            <person name="Hou J."/>
            <person name="Hu S."/>
            <person name="Huckvale T."/>
            <person name="Hung S.S."/>
            <person name="Kamenetzky L."/>
            <person name="Keane J.A."/>
            <person name="Kiss F."/>
            <person name="Koziol U."/>
            <person name="Lambert O."/>
            <person name="Liu K."/>
            <person name="Luo X."/>
            <person name="Luo Y."/>
            <person name="Macchiaroli N."/>
            <person name="Nichol S."/>
            <person name="Paps J."/>
            <person name="Parkinson J."/>
            <person name="Pouchkina-Stantcheva N."/>
            <person name="Riddiford N."/>
            <person name="Rosenzvit M."/>
            <person name="Salinas G."/>
            <person name="Wasmuth J.D."/>
            <person name="Zamanian M."/>
            <person name="Zheng Y."/>
            <person name="Cai X."/>
            <person name="Soberon X."/>
            <person name="Olson P.D."/>
            <person name="Laclette J.P."/>
            <person name="Brehm K."/>
            <person name="Berriman M."/>
            <person name="Garciarrubio A."/>
            <person name="Bobes R.J."/>
            <person name="Fragoso G."/>
            <person name="Sanchez-Flores A."/>
            <person name="Estrada K."/>
            <person name="Cevallos M.A."/>
            <person name="Morett E."/>
            <person name="Gonzalez V."/>
            <person name="Portillo T."/>
            <person name="Ochoa-Leyva A."/>
            <person name="Jose M.V."/>
            <person name="Sciutto E."/>
            <person name="Landa A."/>
            <person name="Jimenez L."/>
            <person name="Valdes V."/>
            <person name="Carrero J.C."/>
            <person name="Larralde C."/>
            <person name="Morales-Montor J."/>
            <person name="Limon-Lason J."/>
            <person name="Soberon X."/>
            <person name="Laclette J.P."/>
        </authorList>
    </citation>
    <scope>NUCLEOTIDE SEQUENCE [LARGE SCALE GENOMIC DNA]</scope>
</reference>
<accession>A0A068WJ44</accession>
<evidence type="ECO:0000313" key="1">
    <source>
        <dbReference type="EMBL" id="CDS20120.1"/>
    </source>
</evidence>
<gene>
    <name evidence="1" type="ORF">EgrG_000231800</name>
</gene>
<reference evidence="3" key="3">
    <citation type="submission" date="2020-10" db="UniProtKB">
        <authorList>
            <consortium name="WormBaseParasite"/>
        </authorList>
    </citation>
    <scope>IDENTIFICATION</scope>
</reference>
<organism evidence="1">
    <name type="scientific">Echinococcus granulosus</name>
    <name type="common">Hydatid tapeworm</name>
    <dbReference type="NCBI Taxonomy" id="6210"/>
    <lineage>
        <taxon>Eukaryota</taxon>
        <taxon>Metazoa</taxon>
        <taxon>Spiralia</taxon>
        <taxon>Lophotrochozoa</taxon>
        <taxon>Platyhelminthes</taxon>
        <taxon>Cestoda</taxon>
        <taxon>Eucestoda</taxon>
        <taxon>Cyclophyllidea</taxon>
        <taxon>Taeniidae</taxon>
        <taxon>Echinococcus</taxon>
        <taxon>Echinococcus granulosus group</taxon>
    </lineage>
</organism>
<dbReference type="GO" id="GO:0005758">
    <property type="term" value="C:mitochondrial intermembrane space"/>
    <property type="evidence" value="ECO:0007669"/>
    <property type="project" value="InterPro"/>
</dbReference>
<dbReference type="PANTHER" id="PTHR13639:SF2">
    <property type="entry name" value="CYTOCHROME C OXIDASE ASSEMBLY FACTOR 4 HOMOLOG, MITOCHONDRIAL"/>
    <property type="match status" value="1"/>
</dbReference>
<evidence type="ECO:0000313" key="3">
    <source>
        <dbReference type="WBParaSite" id="EgrG_000231800"/>
    </source>
</evidence>
<dbReference type="InterPro" id="IPR039870">
    <property type="entry name" value="Coa4-like"/>
</dbReference>
<dbReference type="WBParaSite" id="EgrG_000231800">
    <property type="protein sequence ID" value="EgrG_000231800"/>
    <property type="gene ID" value="EgrG_000231800"/>
</dbReference>
<dbReference type="EMBL" id="LK028580">
    <property type="protein sequence ID" value="CDS20120.1"/>
    <property type="molecule type" value="Genomic_DNA"/>
</dbReference>
<protein>
    <submittedName>
        <fullName evidence="1 3">Coiled coil helix coiled coil helix</fullName>
    </submittedName>
</protein>
<dbReference type="OrthoDB" id="5586401at2759"/>
<dbReference type="Proteomes" id="UP000492820">
    <property type="component" value="Unassembled WGS sequence"/>
</dbReference>